<evidence type="ECO:0000313" key="2">
    <source>
        <dbReference type="EMBL" id="JAA94359.1"/>
    </source>
</evidence>
<feature type="signal peptide" evidence="1">
    <location>
        <begin position="1"/>
        <end position="23"/>
    </location>
</feature>
<feature type="chain" id="PRO_5004586700" evidence="1">
    <location>
        <begin position="24"/>
        <end position="103"/>
    </location>
</feature>
<dbReference type="AlphaFoldDB" id="T1D5I5"/>
<reference evidence="2" key="1">
    <citation type="journal article" date="2013" name="BMC Genomics">
        <title>A deep insight into the sialotranscriptome of the mosquito, Psorophora albipes.</title>
        <authorList>
            <person name="Chagas A.C."/>
            <person name="Calvo E."/>
            <person name="Rios-Velasquez C.M."/>
            <person name="Pessoa F.A."/>
            <person name="Medeiros J.F."/>
            <person name="Ribeiro J.M."/>
        </authorList>
    </citation>
    <scope>NUCLEOTIDE SEQUENCE</scope>
</reference>
<organism evidence="2">
    <name type="scientific">Psorophora albipes</name>
    <dbReference type="NCBI Taxonomy" id="869069"/>
    <lineage>
        <taxon>Eukaryota</taxon>
        <taxon>Metazoa</taxon>
        <taxon>Ecdysozoa</taxon>
        <taxon>Arthropoda</taxon>
        <taxon>Hexapoda</taxon>
        <taxon>Insecta</taxon>
        <taxon>Pterygota</taxon>
        <taxon>Neoptera</taxon>
        <taxon>Endopterygota</taxon>
        <taxon>Diptera</taxon>
        <taxon>Nematocera</taxon>
        <taxon>Culicoidea</taxon>
        <taxon>Culicidae</taxon>
        <taxon>Culicinae</taxon>
        <taxon>Aedini</taxon>
        <taxon>Psorophora</taxon>
    </lineage>
</organism>
<proteinExistence type="evidence at transcript level"/>
<protein>
    <submittedName>
        <fullName evidence="2">Putative salivary secreted proline-rich mucin</fullName>
    </submittedName>
</protein>
<dbReference type="EMBL" id="GALA01000493">
    <property type="protein sequence ID" value="JAA94359.1"/>
    <property type="molecule type" value="mRNA"/>
</dbReference>
<keyword evidence="1" id="KW-0732">Signal</keyword>
<sequence length="103" mass="11070">MINQHSLLLLALLLLNVTPRSDSRPQQSRIINWNPITQSPSSNPVYYVPLQPPPAAPILINNQAIGVNCPPVNVQVVANFGGAVPTTTVAPQKITLGRIVFPS</sequence>
<name>T1D5I5_9DIPT</name>
<accession>T1D5I5</accession>
<evidence type="ECO:0000256" key="1">
    <source>
        <dbReference type="SAM" id="SignalP"/>
    </source>
</evidence>